<dbReference type="RefSeq" id="WP_203168535.1">
    <property type="nucleotide sequence ID" value="NZ_JAEVLS010000003.1"/>
</dbReference>
<protein>
    <submittedName>
        <fullName evidence="1">DUF885 family protein</fullName>
    </submittedName>
</protein>
<accession>A0ABS1WZP0</accession>
<organism evidence="1 2">
    <name type="scientific">Steroidobacter gossypii</name>
    <dbReference type="NCBI Taxonomy" id="2805490"/>
    <lineage>
        <taxon>Bacteria</taxon>
        <taxon>Pseudomonadati</taxon>
        <taxon>Pseudomonadota</taxon>
        <taxon>Gammaproteobacteria</taxon>
        <taxon>Steroidobacterales</taxon>
        <taxon>Steroidobacteraceae</taxon>
        <taxon>Steroidobacter</taxon>
    </lineage>
</organism>
<dbReference type="PANTHER" id="PTHR33361">
    <property type="entry name" value="GLR0591 PROTEIN"/>
    <property type="match status" value="1"/>
</dbReference>
<name>A0ABS1WZP0_9GAMM</name>
<evidence type="ECO:0000313" key="1">
    <source>
        <dbReference type="EMBL" id="MBM0106432.1"/>
    </source>
</evidence>
<evidence type="ECO:0000313" key="2">
    <source>
        <dbReference type="Proteomes" id="UP000661077"/>
    </source>
</evidence>
<dbReference type="PANTHER" id="PTHR33361:SF2">
    <property type="entry name" value="DUF885 DOMAIN-CONTAINING PROTEIN"/>
    <property type="match status" value="1"/>
</dbReference>
<dbReference type="InterPro" id="IPR010281">
    <property type="entry name" value="DUF885"/>
</dbReference>
<dbReference type="Proteomes" id="UP000661077">
    <property type="component" value="Unassembled WGS sequence"/>
</dbReference>
<gene>
    <name evidence="1" type="ORF">JM946_17005</name>
</gene>
<sequence>MSDRRSFLKSAVYTAAAAQLPSIAFSQSASTAAKDAEAELNAVMDYIYEESVLSDPETRTSLGLDKGEHAAAKRKLHDRSAAGIEKDRNAGRTALARLKQIDRQALSPKARADYDTFDYYFSTVVGAYDEFDYGTFSWPEPYSVHQLGGTYRSIPDFLHNQHSIETREDADAYLSRVAAFAKELDNETARLRAEYAMGVIPPDFAVDRTVAMMDGMLAQKPAETVLVTSIATRTREKGIAGDWSARATRLVEQEVHPALKRQRDQIAGIRSKASSDAGVWKLPKGDDYYKYALRYATTTSLGAEEIHRLGLEQMAELSARADRLLKSQGLTKGTVGERFRALATDARFIYPNTDAGKQELLAYLNAGMVKIQARLPEYFGKIPKAKVEIRRVPPDIEAGATGGYYQPPALDGSRPGAYYINLRDTAETPRWTLMTLTAHEASPGHHHQLALAQESTSVHPVRRLGSFSVYSEGWGLYAEQLADEMGVYEDDPFGQLGYLHSFMFRAARLVVDSGLHHKRWTREQGVDYMVDSIGEHRSVVTTEVERYCVWPGQATSYKIGQTRWLQLREEAKKKLGKRFDLREFHDMALASGTVPLAVLERLVNDWVASKLGKA</sequence>
<dbReference type="EMBL" id="JAEVLS010000003">
    <property type="protein sequence ID" value="MBM0106432.1"/>
    <property type="molecule type" value="Genomic_DNA"/>
</dbReference>
<reference evidence="1 2" key="1">
    <citation type="journal article" date="2021" name="Int. J. Syst. Evol. Microbiol.">
        <title>Steroidobacter gossypii sp. nov., isolated from soil of cotton cropping field.</title>
        <authorList>
            <person name="Huang R."/>
            <person name="Yang S."/>
            <person name="Zhen C."/>
            <person name="Liu W."/>
        </authorList>
    </citation>
    <scope>NUCLEOTIDE SEQUENCE [LARGE SCALE GENOMIC DNA]</scope>
    <source>
        <strain evidence="1 2">S1-65</strain>
    </source>
</reference>
<proteinExistence type="predicted"/>
<comment type="caution">
    <text evidence="1">The sequence shown here is derived from an EMBL/GenBank/DDBJ whole genome shotgun (WGS) entry which is preliminary data.</text>
</comment>
<dbReference type="PROSITE" id="PS51318">
    <property type="entry name" value="TAT"/>
    <property type="match status" value="1"/>
</dbReference>
<dbReference type="InterPro" id="IPR006311">
    <property type="entry name" value="TAT_signal"/>
</dbReference>
<keyword evidence="2" id="KW-1185">Reference proteome</keyword>
<dbReference type="Pfam" id="PF05960">
    <property type="entry name" value="DUF885"/>
    <property type="match status" value="1"/>
</dbReference>